<dbReference type="InterPro" id="IPR001381">
    <property type="entry name" value="DHquinase_I"/>
</dbReference>
<accession>G4NMV4</accession>
<feature type="domain" description="Shikimate dehydrogenase substrate binding N-terminal" evidence="19">
    <location>
        <begin position="247"/>
        <end position="322"/>
    </location>
</feature>
<dbReference type="GO" id="GO:0003855">
    <property type="term" value="F:3-dehydroquinate dehydratase activity"/>
    <property type="evidence" value="ECO:0007669"/>
    <property type="project" value="UniProtKB-EC"/>
</dbReference>
<dbReference type="NCBIfam" id="TIGR00507">
    <property type="entry name" value="aroE"/>
    <property type="match status" value="1"/>
</dbReference>
<dbReference type="Pfam" id="PF01487">
    <property type="entry name" value="DHquinase_I"/>
    <property type="match status" value="1"/>
</dbReference>
<dbReference type="InterPro" id="IPR013708">
    <property type="entry name" value="Shikimate_DH-bd_N"/>
</dbReference>
<dbReference type="GO" id="GO:0004764">
    <property type="term" value="F:shikimate 3-dehydrogenase (NADP+) activity"/>
    <property type="evidence" value="ECO:0007669"/>
    <property type="project" value="UniProtKB-EC"/>
</dbReference>
<evidence type="ECO:0000256" key="16">
    <source>
        <dbReference type="ARBA" id="ARBA00061301"/>
    </source>
</evidence>
<name>G4NMV4_CHLT4</name>
<evidence type="ECO:0000256" key="3">
    <source>
        <dbReference type="ARBA" id="ARBA00004902"/>
    </source>
</evidence>
<keyword evidence="7" id="KW-0521">NADP</keyword>
<dbReference type="Gene3D" id="3.40.50.10860">
    <property type="entry name" value="Leucine Dehydrogenase, chain A, domain 1"/>
    <property type="match status" value="1"/>
</dbReference>
<evidence type="ECO:0000256" key="6">
    <source>
        <dbReference type="ARBA" id="ARBA00022605"/>
    </source>
</evidence>
<dbReference type="GO" id="GO:0050661">
    <property type="term" value="F:NADP binding"/>
    <property type="evidence" value="ECO:0007669"/>
    <property type="project" value="InterPro"/>
</dbReference>
<dbReference type="EC" id="1.1.1.25" evidence="5"/>
<dbReference type="Pfam" id="PF01488">
    <property type="entry name" value="Shikimate_DH"/>
    <property type="match status" value="1"/>
</dbReference>
<dbReference type="AlphaFoldDB" id="G4NMV4"/>
<dbReference type="SUPFAM" id="SSF53223">
    <property type="entry name" value="Aminoacid dehydrogenase-like, N-terminal domain"/>
    <property type="match status" value="1"/>
</dbReference>
<dbReference type="FunFam" id="3.20.20.70:FF:000391">
    <property type="entry name" value="Shikimate biosynthesis protein AroDE"/>
    <property type="match status" value="1"/>
</dbReference>
<comment type="pathway">
    <text evidence="3">Metabolic intermediate biosynthesis; chorismate biosynthesis; chorismate from D-erythrose 4-phosphate and phosphoenolpyruvate: step 3/7.</text>
</comment>
<evidence type="ECO:0000256" key="1">
    <source>
        <dbReference type="ARBA" id="ARBA00001864"/>
    </source>
</evidence>
<comment type="similarity">
    <text evidence="16">In the N-terminal section; belongs to the type-I 3-dehydroquinase family.</text>
</comment>
<dbReference type="CDD" id="cd00502">
    <property type="entry name" value="DHQase_I"/>
    <property type="match status" value="1"/>
</dbReference>
<dbReference type="PATRIC" id="fig|580047.4.peg.409"/>
<dbReference type="InterPro" id="IPR006151">
    <property type="entry name" value="Shikm_DH/Glu-tRNA_Rdtase"/>
</dbReference>
<dbReference type="GO" id="GO:0008652">
    <property type="term" value="P:amino acid biosynthetic process"/>
    <property type="evidence" value="ECO:0007669"/>
    <property type="project" value="UniProtKB-KW"/>
</dbReference>
<feature type="domain" description="Quinate/shikimate 5-dehydrogenase/glutamyl-tRNA reductase" evidence="18">
    <location>
        <begin position="347"/>
        <end position="414"/>
    </location>
</feature>
<evidence type="ECO:0000313" key="21">
    <source>
        <dbReference type="Proteomes" id="UP000009287"/>
    </source>
</evidence>
<organism evidence="20 21">
    <name type="scientific">Chlamydia trachomatis serovar A (strain A2497)</name>
    <dbReference type="NCBI Taxonomy" id="580047"/>
    <lineage>
        <taxon>Bacteria</taxon>
        <taxon>Pseudomonadati</taxon>
        <taxon>Chlamydiota</taxon>
        <taxon>Chlamydiia</taxon>
        <taxon>Chlamydiales</taxon>
        <taxon>Chlamydiaceae</taxon>
        <taxon>Chlamydia/Chlamydophila group</taxon>
        <taxon>Chlamydia</taxon>
    </lineage>
</organism>
<evidence type="ECO:0000256" key="15">
    <source>
        <dbReference type="ARBA" id="ARBA00061043"/>
    </source>
</evidence>
<dbReference type="EMBL" id="CP002401">
    <property type="protein sequence ID" value="AEP35218.1"/>
    <property type="molecule type" value="Genomic_DNA"/>
</dbReference>
<evidence type="ECO:0000259" key="19">
    <source>
        <dbReference type="Pfam" id="PF08501"/>
    </source>
</evidence>
<proteinExistence type="inferred from homology"/>
<dbReference type="Gene3D" id="3.20.20.70">
    <property type="entry name" value="Aldolase class I"/>
    <property type="match status" value="1"/>
</dbReference>
<evidence type="ECO:0000256" key="4">
    <source>
        <dbReference type="ARBA" id="ARBA00012060"/>
    </source>
</evidence>
<evidence type="ECO:0000256" key="11">
    <source>
        <dbReference type="ARBA" id="ARBA00023268"/>
    </source>
</evidence>
<evidence type="ECO:0000256" key="9">
    <source>
        <dbReference type="ARBA" id="ARBA00023141"/>
    </source>
</evidence>
<evidence type="ECO:0000256" key="2">
    <source>
        <dbReference type="ARBA" id="ARBA00004871"/>
    </source>
</evidence>
<dbReference type="InterPro" id="IPR013785">
    <property type="entry name" value="Aldolase_TIM"/>
</dbReference>
<dbReference type="GO" id="GO:0046279">
    <property type="term" value="P:3,4-dihydroxybenzoate biosynthetic process"/>
    <property type="evidence" value="ECO:0007669"/>
    <property type="project" value="TreeGrafter"/>
</dbReference>
<evidence type="ECO:0000256" key="13">
    <source>
        <dbReference type="ARBA" id="ARBA00049442"/>
    </source>
</evidence>
<evidence type="ECO:0000256" key="7">
    <source>
        <dbReference type="ARBA" id="ARBA00022857"/>
    </source>
</evidence>
<dbReference type="KEGG" id="cra:CTO_0402"/>
<protein>
    <recommendedName>
        <fullName evidence="17">Shikimate biosynthesis protein AroDE</fullName>
        <ecNumber evidence="5">1.1.1.25</ecNumber>
        <ecNumber evidence="4">4.2.1.10</ecNumber>
    </recommendedName>
</protein>
<dbReference type="PANTHER" id="PTHR43699:SF1">
    <property type="entry name" value="3-DEHYDROQUINATE DEHYDRATASE"/>
    <property type="match status" value="1"/>
</dbReference>
<evidence type="ECO:0000259" key="18">
    <source>
        <dbReference type="Pfam" id="PF01488"/>
    </source>
</evidence>
<evidence type="ECO:0000313" key="20">
    <source>
        <dbReference type="EMBL" id="AEP35218.1"/>
    </source>
</evidence>
<comment type="catalytic activity">
    <reaction evidence="13">
        <text>shikimate + NADP(+) = 3-dehydroshikimate + NADPH + H(+)</text>
        <dbReference type="Rhea" id="RHEA:17737"/>
        <dbReference type="ChEBI" id="CHEBI:15378"/>
        <dbReference type="ChEBI" id="CHEBI:16630"/>
        <dbReference type="ChEBI" id="CHEBI:36208"/>
        <dbReference type="ChEBI" id="CHEBI:57783"/>
        <dbReference type="ChEBI" id="CHEBI:58349"/>
        <dbReference type="EC" id="1.1.1.25"/>
    </reaction>
</comment>
<dbReference type="Proteomes" id="UP000009287">
    <property type="component" value="Chromosome"/>
</dbReference>
<comment type="function">
    <text evidence="14">Bifunctional enzyme that catalyzes two sequential steps of the aromatic amino acids biosynthetic pathway. In the first reaction, the AroD domain catalyzes the cis-dehydration of 3-dehydroquinate (DHQ) and introduces the first double bond of the aromatic ring to yield 3-dehydroshikimate; in the second reaction, the AroE domain catalyzes the reversible NADPH linked reduction of 3-dehydroshikimate (DHSA) to yield shikimate (SA).</text>
</comment>
<dbReference type="GO" id="GO:0009073">
    <property type="term" value="P:aromatic amino acid family biosynthetic process"/>
    <property type="evidence" value="ECO:0007669"/>
    <property type="project" value="UniProtKB-KW"/>
</dbReference>
<dbReference type="InterPro" id="IPR011342">
    <property type="entry name" value="Shikimate_DH"/>
</dbReference>
<dbReference type="InterPro" id="IPR046346">
    <property type="entry name" value="Aminoacid_DH-like_N_sf"/>
</dbReference>
<evidence type="ECO:0000256" key="8">
    <source>
        <dbReference type="ARBA" id="ARBA00023002"/>
    </source>
</evidence>
<keyword evidence="11" id="KW-0511">Multifunctional enzyme</keyword>
<comment type="pathway">
    <text evidence="2">Metabolic intermediate biosynthesis; chorismate biosynthesis; chorismate from D-erythrose 4-phosphate and phosphoenolpyruvate: step 4/7.</text>
</comment>
<keyword evidence="12" id="KW-0704">Schiff base</keyword>
<dbReference type="PANTHER" id="PTHR43699">
    <property type="entry name" value="3-DEHYDROQUINATE DEHYDRATASE"/>
    <property type="match status" value="1"/>
</dbReference>
<dbReference type="Pfam" id="PF08501">
    <property type="entry name" value="Shikimate_dh_N"/>
    <property type="match status" value="1"/>
</dbReference>
<dbReference type="NCBIfam" id="NF006802">
    <property type="entry name" value="PRK09310.1"/>
    <property type="match status" value="1"/>
</dbReference>
<dbReference type="EC" id="4.2.1.10" evidence="4"/>
<dbReference type="FunFam" id="3.40.50.720:FF:001164">
    <property type="entry name" value="Shikimate biosynthesis protein AroDE"/>
    <property type="match status" value="1"/>
</dbReference>
<comment type="similarity">
    <text evidence="15">In the C-terminal section; belongs to the shikimate dehydrogenase family.</text>
</comment>
<keyword evidence="6" id="KW-0028">Amino-acid biosynthesis</keyword>
<dbReference type="InterPro" id="IPR050146">
    <property type="entry name" value="Type-I_3-dehydroquinase"/>
</dbReference>
<dbReference type="GO" id="GO:0019632">
    <property type="term" value="P:shikimate metabolic process"/>
    <property type="evidence" value="ECO:0007669"/>
    <property type="project" value="InterPro"/>
</dbReference>
<evidence type="ECO:0000256" key="17">
    <source>
        <dbReference type="ARBA" id="ARBA00073728"/>
    </source>
</evidence>
<dbReference type="Gene3D" id="3.40.50.720">
    <property type="entry name" value="NAD(P)-binding Rossmann-like Domain"/>
    <property type="match status" value="1"/>
</dbReference>
<gene>
    <name evidence="20" type="ordered locus">CTO_0402</name>
</gene>
<evidence type="ECO:0000256" key="12">
    <source>
        <dbReference type="ARBA" id="ARBA00023270"/>
    </source>
</evidence>
<dbReference type="SUPFAM" id="SSF51735">
    <property type="entry name" value="NAD(P)-binding Rossmann-fold domains"/>
    <property type="match status" value="1"/>
</dbReference>
<keyword evidence="10" id="KW-0456">Lyase</keyword>
<evidence type="ECO:0000256" key="14">
    <source>
        <dbReference type="ARBA" id="ARBA00059850"/>
    </source>
</evidence>
<sequence>MMDDFAKLYLNTFLQKSWRKNSMLCTTISGPSFLEAKKQILRSLKECHCFEMRVDLLSVSCLELKKLMELAPISILAWKKPESCSQADWIDKMQSLAELNPNYLDLEKDFPEEDMIRIRQLHPQIKIIRSLHTSEHTDIIQLYAHMRSSAADYYKFAVSSSSTTDLLDICHQKCSLPENTTVVCLGGMGRPSRILSPILQNPFTYARSTGSSPVAPGQFSLKHHYFYNFASLSAQSPICALIGDTSRSIGHLTHNPFFSQLGVACPYIKLPLTPQELPKFFSTIRTQPFLGVSVTSPLKTAVLPFLDKQAPSVKASGSCNTLVIRQGEIEGHDTDGEGLFSVLMQHQIPLNNQRVAIIGAGGAAQSIATRLSRANCELLIFNRTKAHAEDLASRCQAKAFSLEELPLHRVSLIINCLPPSCTIPKAVAPCVVDINTIPKHSTFTQYARSQGSSIIYGHEMFTQQALLQFRLWFPTLSFKHLEKTFIRRAAVLASLFSIAP</sequence>
<keyword evidence="8" id="KW-0560">Oxidoreductase</keyword>
<evidence type="ECO:0000256" key="5">
    <source>
        <dbReference type="ARBA" id="ARBA00012962"/>
    </source>
</evidence>
<dbReference type="InterPro" id="IPR036291">
    <property type="entry name" value="NAD(P)-bd_dom_sf"/>
</dbReference>
<reference evidence="20 21" key="1">
    <citation type="journal article" date="2011" name="J. Exp. Med.">
        <title>A live-attenuated chlamydial vaccine protects against trachoma in nonhuman primates.</title>
        <authorList>
            <person name="Kari L."/>
            <person name="Whitmire W.M."/>
            <person name="Olivares-Zavaleta N."/>
            <person name="Goheen M.M."/>
            <person name="Taylor L.D."/>
            <person name="Carlson J.H."/>
            <person name="Sturdevant G.L."/>
            <person name="Lu C."/>
            <person name="Bakios L.E."/>
            <person name="Randall L.B."/>
            <person name="Parnell M.J."/>
            <person name="Zhong G."/>
            <person name="Caldwell H.D."/>
        </authorList>
    </citation>
    <scope>NUCLEOTIDE SEQUENCE [LARGE SCALE GENOMIC DNA]</scope>
    <source>
        <strain evidence="20 21">A2497</strain>
    </source>
</reference>
<evidence type="ECO:0000256" key="10">
    <source>
        <dbReference type="ARBA" id="ARBA00023239"/>
    </source>
</evidence>
<dbReference type="CDD" id="cd01065">
    <property type="entry name" value="NAD_bind_Shikimate_DH"/>
    <property type="match status" value="1"/>
</dbReference>
<keyword evidence="9" id="KW-0057">Aromatic amino acid biosynthesis</keyword>
<dbReference type="SUPFAM" id="SSF51569">
    <property type="entry name" value="Aldolase"/>
    <property type="match status" value="1"/>
</dbReference>
<comment type="catalytic activity">
    <reaction evidence="1">
        <text>3-dehydroquinate = 3-dehydroshikimate + H2O</text>
        <dbReference type="Rhea" id="RHEA:21096"/>
        <dbReference type="ChEBI" id="CHEBI:15377"/>
        <dbReference type="ChEBI" id="CHEBI:16630"/>
        <dbReference type="ChEBI" id="CHEBI:32364"/>
        <dbReference type="EC" id="4.2.1.10"/>
    </reaction>
</comment>